<dbReference type="KEGG" id="rcf:Poly24_17220"/>
<name>A0A518JR69_9BACT</name>
<dbReference type="RefSeq" id="WP_145093187.1">
    <property type="nucleotide sequence ID" value="NZ_CP036348.1"/>
</dbReference>
<gene>
    <name evidence="1" type="ORF">Poly24_17220</name>
</gene>
<reference evidence="1 2" key="1">
    <citation type="submission" date="2019-02" db="EMBL/GenBank/DDBJ databases">
        <title>Deep-cultivation of Planctomycetes and their phenomic and genomic characterization uncovers novel biology.</title>
        <authorList>
            <person name="Wiegand S."/>
            <person name="Jogler M."/>
            <person name="Boedeker C."/>
            <person name="Pinto D."/>
            <person name="Vollmers J."/>
            <person name="Rivas-Marin E."/>
            <person name="Kohn T."/>
            <person name="Peeters S.H."/>
            <person name="Heuer A."/>
            <person name="Rast P."/>
            <person name="Oberbeckmann S."/>
            <person name="Bunk B."/>
            <person name="Jeske O."/>
            <person name="Meyerdierks A."/>
            <person name="Storesund J.E."/>
            <person name="Kallscheuer N."/>
            <person name="Luecker S."/>
            <person name="Lage O.M."/>
            <person name="Pohl T."/>
            <person name="Merkel B.J."/>
            <person name="Hornburger P."/>
            <person name="Mueller R.-W."/>
            <person name="Bruemmer F."/>
            <person name="Labrenz M."/>
            <person name="Spormann A.M."/>
            <person name="Op den Camp H."/>
            <person name="Overmann J."/>
            <person name="Amann R."/>
            <person name="Jetten M.S.M."/>
            <person name="Mascher T."/>
            <person name="Medema M.H."/>
            <person name="Devos D.P."/>
            <person name="Kaster A.-K."/>
            <person name="Ovreas L."/>
            <person name="Rohde M."/>
            <person name="Galperin M.Y."/>
            <person name="Jogler C."/>
        </authorList>
    </citation>
    <scope>NUCLEOTIDE SEQUENCE [LARGE SCALE GENOMIC DNA]</scope>
    <source>
        <strain evidence="1 2">Poly24</strain>
    </source>
</reference>
<evidence type="ECO:0008006" key="3">
    <source>
        <dbReference type="Google" id="ProtNLM"/>
    </source>
</evidence>
<keyword evidence="2" id="KW-1185">Reference proteome</keyword>
<proteinExistence type="predicted"/>
<dbReference type="OrthoDB" id="582308at2"/>
<dbReference type="EMBL" id="CP036348">
    <property type="protein sequence ID" value="QDV68016.1"/>
    <property type="molecule type" value="Genomic_DNA"/>
</dbReference>
<dbReference type="Proteomes" id="UP000315082">
    <property type="component" value="Chromosome"/>
</dbReference>
<sequence length="204" mass="22796">MTEDQAIPGMRWCNAVYYSRLAQSHVANMETALARDVELRRDGNITREELDDAGPELAELSDVIHDSAVSAIVFAGMAAEAYIYDYAARNLGRSYTDNHVDKLKAESKWIVIVRLVTGNEFPKDRQAFQLLTGLIKARNTLVHSKSRDVKESDLEPDAIATLYDDLHQNARDGVKALFLLGDEMDTMHPEEMAKIHLGVSPPPK</sequence>
<accession>A0A518JR69</accession>
<evidence type="ECO:0000313" key="2">
    <source>
        <dbReference type="Proteomes" id="UP000315082"/>
    </source>
</evidence>
<evidence type="ECO:0000313" key="1">
    <source>
        <dbReference type="EMBL" id="QDV68016.1"/>
    </source>
</evidence>
<organism evidence="1 2">
    <name type="scientific">Rosistilla carotiformis</name>
    <dbReference type="NCBI Taxonomy" id="2528017"/>
    <lineage>
        <taxon>Bacteria</taxon>
        <taxon>Pseudomonadati</taxon>
        <taxon>Planctomycetota</taxon>
        <taxon>Planctomycetia</taxon>
        <taxon>Pirellulales</taxon>
        <taxon>Pirellulaceae</taxon>
        <taxon>Rosistilla</taxon>
    </lineage>
</organism>
<protein>
    <recommendedName>
        <fullName evidence="3">RiboL-PSP-HEPN domain-containing protein</fullName>
    </recommendedName>
</protein>
<dbReference type="AlphaFoldDB" id="A0A518JR69"/>